<dbReference type="AlphaFoldDB" id="A0AAU7JFN4"/>
<sequence>MTDLTFRAHTPASLDRISPWFLVFAAWGAALLFGGLPPTLGVAFRDTDDAMRLVQVRDLMAGQGWFDLVQHRLDPANPVPMHWSRLIDAPLALLIRAFGLVADGAAAERLAMATWPALVLLAALLAVRALALRLGGPRAALPALMMLGLGLSMLWQFAPGRIDHHNVQAVLTLWMFATLLQDGPGHAARCGFLTALMLAVGLETLPYALAGALVMTGRCFEGDARRAEARAYGLVLAVAVTALTVTTVPPALWTAGACDSLSLTYAATAAIGGLGLAALASPRLPQRARLACLCGLAGGILALFAAIEPACLKGPFGQVDRRLWPVWLDYVDELKPWTTIFAEDPGSAVIMALGPALGLASAADLLRDPRRRRDWAVLAYLASALLAFVAGCLQIRTMFYANIFALPLIAAAIGRRAEATAFAGGSALLVALAGGLMLSSTTWAVLASAVLPDGSAPADHPPGAAAATAASRPRAGVDDSACQDLRQYDVLARQAPGLVVSPLSLGPFVLAGTPHSVLSAPYHRQSRGIVDGDAILSAPPALALDRLRARGAAYLLLCSRSPQAQDHDGLKARLIRGEAVAGLEPIPTGGALQLYRVAPR</sequence>
<keyword evidence="1" id="KW-0472">Membrane</keyword>
<accession>A0AAU7JFN4</accession>
<protein>
    <recommendedName>
        <fullName evidence="3">AcrB/AcrD/AcrF family protein</fullName>
    </recommendedName>
</protein>
<name>A0AAU7JFN4_9HYPH</name>
<reference evidence="2" key="1">
    <citation type="submission" date="2024-05" db="EMBL/GenBank/DDBJ databases">
        <authorList>
            <person name="Kim S."/>
            <person name="Heo J."/>
            <person name="Choi H."/>
            <person name="Choi Y."/>
            <person name="Kwon S.-W."/>
            <person name="Kim Y."/>
        </authorList>
    </citation>
    <scope>NUCLEOTIDE SEQUENCE</scope>
    <source>
        <strain evidence="2">KACC 23698</strain>
    </source>
</reference>
<feature type="transmembrane region" description="Helical" evidence="1">
    <location>
        <begin position="186"/>
        <end position="210"/>
    </location>
</feature>
<feature type="transmembrane region" description="Helical" evidence="1">
    <location>
        <begin position="375"/>
        <end position="391"/>
    </location>
</feature>
<dbReference type="RefSeq" id="WP_406856050.1">
    <property type="nucleotide sequence ID" value="NZ_CP157484.1"/>
</dbReference>
<dbReference type="EMBL" id="CP157484">
    <property type="protein sequence ID" value="XBO39212.1"/>
    <property type="molecule type" value="Genomic_DNA"/>
</dbReference>
<feature type="transmembrane region" description="Helical" evidence="1">
    <location>
        <begin position="113"/>
        <end position="132"/>
    </location>
</feature>
<evidence type="ECO:0008006" key="3">
    <source>
        <dbReference type="Google" id="ProtNLM"/>
    </source>
</evidence>
<evidence type="ECO:0000313" key="2">
    <source>
        <dbReference type="EMBL" id="XBO39212.1"/>
    </source>
</evidence>
<feature type="transmembrane region" description="Helical" evidence="1">
    <location>
        <begin position="345"/>
        <end position="363"/>
    </location>
</feature>
<organism evidence="2">
    <name type="scientific">Alsobacter sp. KACC 23698</name>
    <dbReference type="NCBI Taxonomy" id="3149229"/>
    <lineage>
        <taxon>Bacteria</taxon>
        <taxon>Pseudomonadati</taxon>
        <taxon>Pseudomonadota</taxon>
        <taxon>Alphaproteobacteria</taxon>
        <taxon>Hyphomicrobiales</taxon>
        <taxon>Alsobacteraceae</taxon>
        <taxon>Alsobacter</taxon>
    </lineage>
</organism>
<proteinExistence type="predicted"/>
<feature type="transmembrane region" description="Helical" evidence="1">
    <location>
        <begin position="263"/>
        <end position="281"/>
    </location>
</feature>
<feature type="transmembrane region" description="Helical" evidence="1">
    <location>
        <begin position="20"/>
        <end position="44"/>
    </location>
</feature>
<feature type="transmembrane region" description="Helical" evidence="1">
    <location>
        <begin position="139"/>
        <end position="158"/>
    </location>
</feature>
<evidence type="ECO:0000256" key="1">
    <source>
        <dbReference type="SAM" id="Phobius"/>
    </source>
</evidence>
<keyword evidence="1" id="KW-1133">Transmembrane helix</keyword>
<feature type="transmembrane region" description="Helical" evidence="1">
    <location>
        <begin position="231"/>
        <end position="251"/>
    </location>
</feature>
<feature type="transmembrane region" description="Helical" evidence="1">
    <location>
        <begin position="397"/>
        <end position="414"/>
    </location>
</feature>
<feature type="transmembrane region" description="Helical" evidence="1">
    <location>
        <begin position="288"/>
        <end position="307"/>
    </location>
</feature>
<gene>
    <name evidence="2" type="ORF">ABEG18_26670</name>
</gene>
<feature type="transmembrane region" description="Helical" evidence="1">
    <location>
        <begin position="426"/>
        <end position="451"/>
    </location>
</feature>
<keyword evidence="1" id="KW-0812">Transmembrane</keyword>